<comment type="pathway">
    <text evidence="1">Lipid metabolism; malonyl-CoA biosynthesis; malonyl-CoA from acetyl-CoA: step 1/1.</text>
</comment>
<keyword evidence="6" id="KW-0276">Fatty acid metabolism</keyword>
<dbReference type="NCBIfam" id="NF004344">
    <property type="entry name" value="PRK05724.1"/>
    <property type="match status" value="1"/>
</dbReference>
<dbReference type="UniPathway" id="UPA00655">
    <property type="reaction ID" value="UER00711"/>
</dbReference>
<dbReference type="GO" id="GO:0005524">
    <property type="term" value="F:ATP binding"/>
    <property type="evidence" value="ECO:0007669"/>
    <property type="project" value="UniProtKB-KW"/>
</dbReference>
<dbReference type="GO" id="GO:0009317">
    <property type="term" value="C:acetyl-CoA carboxylase complex"/>
    <property type="evidence" value="ECO:0007669"/>
    <property type="project" value="InterPro"/>
</dbReference>
<evidence type="ECO:0000256" key="8">
    <source>
        <dbReference type="ARBA" id="ARBA00023098"/>
    </source>
</evidence>
<dbReference type="HAMAP" id="MF_00823">
    <property type="entry name" value="AcetylCoA_CT_alpha"/>
    <property type="match status" value="1"/>
</dbReference>
<dbReference type="GO" id="GO:0016743">
    <property type="term" value="F:carboxyl- or carbamoyltransferase activity"/>
    <property type="evidence" value="ECO:0007669"/>
    <property type="project" value="InterPro"/>
</dbReference>
<dbReference type="GO" id="GO:0003989">
    <property type="term" value="F:acetyl-CoA carboxylase activity"/>
    <property type="evidence" value="ECO:0007669"/>
    <property type="project" value="InterPro"/>
</dbReference>
<reference evidence="12" key="1">
    <citation type="submission" date="2019-08" db="EMBL/GenBank/DDBJ databases">
        <authorList>
            <person name="Kucharzyk K."/>
            <person name="Murdoch R.W."/>
            <person name="Higgins S."/>
            <person name="Loffler F."/>
        </authorList>
    </citation>
    <scope>NUCLEOTIDE SEQUENCE</scope>
</reference>
<evidence type="ECO:0000256" key="4">
    <source>
        <dbReference type="ARBA" id="ARBA00022679"/>
    </source>
</evidence>
<evidence type="ECO:0000256" key="6">
    <source>
        <dbReference type="ARBA" id="ARBA00022832"/>
    </source>
</evidence>
<sequence length="334" mass="37322">MPEIHLEFEKPIIELRKKLLELQELSETNKLDLSTEISSLTERMNQTMREIYSKLTPWQRVQLARHPERPYTLDYIEQLFTNFIELSGDRRFRDDKAIVGGFAKFLGKQPVMVIGTQKGRDMKSNVYRNFGWPSPEGYRKAMRLMQLADKAEVPVITFVDTPGAFPGISSEERHIAEAIAVNLRDMFSLRVPVISVIIGEGGSGDAIGIGVGNRVLIMENAYYSVITPEGCAAILWKDRKFASQAADALQLTAEKLLELGIADGIIPEPFGGAQRDHEAAAKLVGEAISKQLSELKKLSGSKLKEQRYEKFRAMGAFTEGEVQTEGVQTEEAAE</sequence>
<keyword evidence="9" id="KW-0275">Fatty acid biosynthesis</keyword>
<dbReference type="PANTHER" id="PTHR42853">
    <property type="entry name" value="ACETYL-COENZYME A CARBOXYLASE CARBOXYL TRANSFERASE SUBUNIT ALPHA"/>
    <property type="match status" value="1"/>
</dbReference>
<dbReference type="EMBL" id="VSSQ01018070">
    <property type="protein sequence ID" value="MPM60950.1"/>
    <property type="molecule type" value="Genomic_DNA"/>
</dbReference>
<evidence type="ECO:0000256" key="2">
    <source>
        <dbReference type="ARBA" id="ARBA00011883"/>
    </source>
</evidence>
<dbReference type="NCBIfam" id="TIGR00513">
    <property type="entry name" value="accA"/>
    <property type="match status" value="1"/>
</dbReference>
<dbReference type="GO" id="GO:0006633">
    <property type="term" value="P:fatty acid biosynthetic process"/>
    <property type="evidence" value="ECO:0007669"/>
    <property type="project" value="UniProtKB-KW"/>
</dbReference>
<evidence type="ECO:0000313" key="12">
    <source>
        <dbReference type="EMBL" id="MPM60950.1"/>
    </source>
</evidence>
<dbReference type="PRINTS" id="PR01069">
    <property type="entry name" value="ACCCTRFRASEA"/>
</dbReference>
<evidence type="ECO:0000256" key="3">
    <source>
        <dbReference type="ARBA" id="ARBA00022516"/>
    </source>
</evidence>
<dbReference type="InterPro" id="IPR001095">
    <property type="entry name" value="Acetyl_CoA_COase_a_su"/>
</dbReference>
<dbReference type="GO" id="GO:2001295">
    <property type="term" value="P:malonyl-CoA biosynthetic process"/>
    <property type="evidence" value="ECO:0007669"/>
    <property type="project" value="UniProtKB-UniPathway"/>
</dbReference>
<dbReference type="Gene3D" id="3.90.226.10">
    <property type="entry name" value="2-enoyl-CoA Hydratase, Chain A, domain 1"/>
    <property type="match status" value="1"/>
</dbReference>
<evidence type="ECO:0000256" key="1">
    <source>
        <dbReference type="ARBA" id="ARBA00004956"/>
    </source>
</evidence>
<keyword evidence="4 12" id="KW-0808">Transferase</keyword>
<dbReference type="InterPro" id="IPR029045">
    <property type="entry name" value="ClpP/crotonase-like_dom_sf"/>
</dbReference>
<gene>
    <name evidence="12" type="primary">accA_15</name>
    <name evidence="12" type="ORF">SDC9_107804</name>
</gene>
<evidence type="ECO:0000256" key="5">
    <source>
        <dbReference type="ARBA" id="ARBA00022741"/>
    </source>
</evidence>
<comment type="caution">
    <text evidence="12">The sequence shown here is derived from an EMBL/GenBank/DDBJ whole genome shotgun (WGS) entry which is preliminary data.</text>
</comment>
<dbReference type="EC" id="2.1.3.15" evidence="2"/>
<keyword evidence="8" id="KW-0443">Lipid metabolism</keyword>
<dbReference type="AlphaFoldDB" id="A0A645B679"/>
<protein>
    <recommendedName>
        <fullName evidence="2">acetyl-CoA carboxytransferase</fullName>
        <ecNumber evidence="2">2.1.3.15</ecNumber>
    </recommendedName>
</protein>
<keyword evidence="7" id="KW-0067">ATP-binding</keyword>
<comment type="catalytic activity">
    <reaction evidence="10">
        <text>N(6)-carboxybiotinyl-L-lysyl-[protein] + acetyl-CoA = N(6)-biotinyl-L-lysyl-[protein] + malonyl-CoA</text>
        <dbReference type="Rhea" id="RHEA:54728"/>
        <dbReference type="Rhea" id="RHEA-COMP:10505"/>
        <dbReference type="Rhea" id="RHEA-COMP:10506"/>
        <dbReference type="ChEBI" id="CHEBI:57288"/>
        <dbReference type="ChEBI" id="CHEBI:57384"/>
        <dbReference type="ChEBI" id="CHEBI:83144"/>
        <dbReference type="ChEBI" id="CHEBI:83145"/>
        <dbReference type="EC" id="2.1.3.15"/>
    </reaction>
</comment>
<proteinExistence type="inferred from homology"/>
<accession>A0A645B679</accession>
<dbReference type="InterPro" id="IPR011763">
    <property type="entry name" value="COA_CT_C"/>
</dbReference>
<evidence type="ECO:0000256" key="9">
    <source>
        <dbReference type="ARBA" id="ARBA00023160"/>
    </source>
</evidence>
<keyword evidence="5" id="KW-0547">Nucleotide-binding</keyword>
<keyword evidence="3" id="KW-0444">Lipid biosynthesis</keyword>
<feature type="domain" description="CoA carboxyltransferase C-terminal" evidence="11">
    <location>
        <begin position="40"/>
        <end position="294"/>
    </location>
</feature>
<name>A0A645B679_9ZZZZ</name>
<organism evidence="12">
    <name type="scientific">bioreactor metagenome</name>
    <dbReference type="NCBI Taxonomy" id="1076179"/>
    <lineage>
        <taxon>unclassified sequences</taxon>
        <taxon>metagenomes</taxon>
        <taxon>ecological metagenomes</taxon>
    </lineage>
</organism>
<dbReference type="Pfam" id="PF03255">
    <property type="entry name" value="ACCA"/>
    <property type="match status" value="1"/>
</dbReference>
<evidence type="ECO:0000256" key="7">
    <source>
        <dbReference type="ARBA" id="ARBA00022840"/>
    </source>
</evidence>
<evidence type="ECO:0000256" key="10">
    <source>
        <dbReference type="ARBA" id="ARBA00049152"/>
    </source>
</evidence>
<dbReference type="PROSITE" id="PS50989">
    <property type="entry name" value="COA_CT_CTER"/>
    <property type="match status" value="1"/>
</dbReference>
<keyword evidence="12" id="KW-0436">Ligase</keyword>
<evidence type="ECO:0000259" key="11">
    <source>
        <dbReference type="PROSITE" id="PS50989"/>
    </source>
</evidence>
<dbReference type="SUPFAM" id="SSF52096">
    <property type="entry name" value="ClpP/crotonase"/>
    <property type="match status" value="1"/>
</dbReference>
<dbReference type="PANTHER" id="PTHR42853:SF3">
    <property type="entry name" value="ACETYL-COENZYME A CARBOXYLASE CARBOXYL TRANSFERASE SUBUNIT ALPHA, CHLOROPLASTIC"/>
    <property type="match status" value="1"/>
</dbReference>
<dbReference type="NCBIfam" id="NF041504">
    <property type="entry name" value="AccA_sub"/>
    <property type="match status" value="1"/>
</dbReference>